<dbReference type="AlphaFoldDB" id="A0A143PIQ3"/>
<gene>
    <name evidence="1" type="ORF">LuPra_01480</name>
</gene>
<accession>A0A143PIQ3</accession>
<evidence type="ECO:0000313" key="2">
    <source>
        <dbReference type="Proteomes" id="UP000076079"/>
    </source>
</evidence>
<dbReference type="RefSeq" id="WP_157898851.1">
    <property type="nucleotide sequence ID" value="NZ_CP015136.1"/>
</dbReference>
<dbReference type="Proteomes" id="UP000076079">
    <property type="component" value="Chromosome"/>
</dbReference>
<proteinExistence type="predicted"/>
<dbReference type="EMBL" id="CP015136">
    <property type="protein sequence ID" value="AMY08286.1"/>
    <property type="molecule type" value="Genomic_DNA"/>
</dbReference>
<dbReference type="KEGG" id="abac:LuPra_01480"/>
<name>A0A143PIQ3_LUTPR</name>
<protein>
    <submittedName>
        <fullName evidence="1">Uncharacterized protein</fullName>
    </submittedName>
</protein>
<reference evidence="1 2" key="1">
    <citation type="journal article" date="2016" name="Genome Announc.">
        <title>First Complete Genome Sequence of a Subdivision 6 Acidobacterium Strain.</title>
        <authorList>
            <person name="Huang S."/>
            <person name="Vieira S."/>
            <person name="Bunk B."/>
            <person name="Riedel T."/>
            <person name="Sproer C."/>
            <person name="Overmann J."/>
        </authorList>
    </citation>
    <scope>NUCLEOTIDE SEQUENCE [LARGE SCALE GENOMIC DNA]</scope>
    <source>
        <strain evidence="2">DSM 100886 HEG_-6_39</strain>
    </source>
</reference>
<organism evidence="1 2">
    <name type="scientific">Luteitalea pratensis</name>
    <dbReference type="NCBI Taxonomy" id="1855912"/>
    <lineage>
        <taxon>Bacteria</taxon>
        <taxon>Pseudomonadati</taxon>
        <taxon>Acidobacteriota</taxon>
        <taxon>Vicinamibacteria</taxon>
        <taxon>Vicinamibacterales</taxon>
        <taxon>Vicinamibacteraceae</taxon>
        <taxon>Luteitalea</taxon>
    </lineage>
</organism>
<evidence type="ECO:0000313" key="1">
    <source>
        <dbReference type="EMBL" id="AMY08286.1"/>
    </source>
</evidence>
<reference evidence="2" key="2">
    <citation type="submission" date="2016-04" db="EMBL/GenBank/DDBJ databases">
        <title>First Complete Genome Sequence of a Subdivision 6 Acidobacterium.</title>
        <authorList>
            <person name="Huang S."/>
            <person name="Vieira S."/>
            <person name="Bunk B."/>
            <person name="Riedel T."/>
            <person name="Sproeer C."/>
            <person name="Overmann J."/>
        </authorList>
    </citation>
    <scope>NUCLEOTIDE SEQUENCE [LARGE SCALE GENOMIC DNA]</scope>
    <source>
        <strain evidence="2">DSM 100886 HEG_-6_39</strain>
    </source>
</reference>
<sequence>MTGPWAVLHGDGALGIRAIPFHGASNAVYRLLGMLHDLRAEPGRPS</sequence>
<keyword evidence="2" id="KW-1185">Reference proteome</keyword>